<dbReference type="InterPro" id="IPR027417">
    <property type="entry name" value="P-loop_NTPase"/>
</dbReference>
<dbReference type="PROSITE" id="PS50893">
    <property type="entry name" value="ABC_TRANSPORTER_2"/>
    <property type="match status" value="1"/>
</dbReference>
<evidence type="ECO:0000256" key="3">
    <source>
        <dbReference type="ARBA" id="ARBA00022840"/>
    </source>
</evidence>
<dbReference type="PANTHER" id="PTHR42794">
    <property type="entry name" value="HEMIN IMPORT ATP-BINDING PROTEIN HMUV"/>
    <property type="match status" value="1"/>
</dbReference>
<dbReference type="RefSeq" id="WP_161887095.1">
    <property type="nucleotide sequence ID" value="NZ_CP017146.1"/>
</dbReference>
<protein>
    <recommendedName>
        <fullName evidence="5">ABC transporter domain-containing protein</fullName>
    </recommendedName>
</protein>
<dbReference type="OrthoDB" id="5296765at2"/>
<name>A0A7L5AKU4_9MICO</name>
<evidence type="ECO:0000256" key="4">
    <source>
        <dbReference type="ARBA" id="ARBA00022967"/>
    </source>
</evidence>
<evidence type="ECO:0000256" key="1">
    <source>
        <dbReference type="ARBA" id="ARBA00022448"/>
    </source>
</evidence>
<dbReference type="SMART" id="SM00382">
    <property type="entry name" value="AAA"/>
    <property type="match status" value="1"/>
</dbReference>
<dbReference type="GO" id="GO:0005524">
    <property type="term" value="F:ATP binding"/>
    <property type="evidence" value="ECO:0007669"/>
    <property type="project" value="UniProtKB-KW"/>
</dbReference>
<organism evidence="6 7">
    <name type="scientific">Marisediminicola antarctica</name>
    <dbReference type="NCBI Taxonomy" id="674079"/>
    <lineage>
        <taxon>Bacteria</taxon>
        <taxon>Bacillati</taxon>
        <taxon>Actinomycetota</taxon>
        <taxon>Actinomycetes</taxon>
        <taxon>Micrococcales</taxon>
        <taxon>Microbacteriaceae</taxon>
        <taxon>Marisediminicola</taxon>
    </lineage>
</organism>
<dbReference type="Pfam" id="PF00005">
    <property type="entry name" value="ABC_tran"/>
    <property type="match status" value="1"/>
</dbReference>
<evidence type="ECO:0000259" key="5">
    <source>
        <dbReference type="PROSITE" id="PS50893"/>
    </source>
</evidence>
<dbReference type="EMBL" id="CP017146">
    <property type="protein sequence ID" value="QHO70702.1"/>
    <property type="molecule type" value="Genomic_DNA"/>
</dbReference>
<accession>A0A7L5AKU4</accession>
<keyword evidence="2" id="KW-0547">Nucleotide-binding</keyword>
<evidence type="ECO:0000256" key="2">
    <source>
        <dbReference type="ARBA" id="ARBA00022741"/>
    </source>
</evidence>
<dbReference type="InterPro" id="IPR003593">
    <property type="entry name" value="AAA+_ATPase"/>
</dbReference>
<evidence type="ECO:0000313" key="7">
    <source>
        <dbReference type="Proteomes" id="UP000464507"/>
    </source>
</evidence>
<keyword evidence="7" id="KW-1185">Reference proteome</keyword>
<sequence length="271" mass="28625">MIPDAERVDSMSAQQLSVVLGGRAVVDAVDAELRGGRLTAILGPNGAGKSSLIRVLAGIDRPASGALSWAGEDWFATSRRDRARVAALVEQDVSAELPLTVRMAVALGRTPHASFLAGPSRRDDEVIDAAMADAGVTGFAHRQISTLSGGERQRAHLARALAQEPRLLLLDEPTNHLDVLAQLTTLALVRDLATRNGLAVVAALHDLNLAVAFADHVVVLDAGRVRASGPPAEVLTPDLILRVWHVAATVLTHPVSGAPVITFDRPERTHP</sequence>
<feature type="domain" description="ABC transporter" evidence="5">
    <location>
        <begin position="11"/>
        <end position="247"/>
    </location>
</feature>
<dbReference type="CDD" id="cd03214">
    <property type="entry name" value="ABC_Iron-Siderophores_B12_Hemin"/>
    <property type="match status" value="1"/>
</dbReference>
<dbReference type="PANTHER" id="PTHR42794:SF1">
    <property type="entry name" value="HEMIN IMPORT ATP-BINDING PROTEIN HMUV"/>
    <property type="match status" value="1"/>
</dbReference>
<dbReference type="SUPFAM" id="SSF52540">
    <property type="entry name" value="P-loop containing nucleoside triphosphate hydrolases"/>
    <property type="match status" value="1"/>
</dbReference>
<keyword evidence="4" id="KW-1278">Translocase</keyword>
<gene>
    <name evidence="6" type="ORF">BHD05_14665</name>
</gene>
<keyword evidence="1" id="KW-0813">Transport</keyword>
<dbReference type="GO" id="GO:0016887">
    <property type="term" value="F:ATP hydrolysis activity"/>
    <property type="evidence" value="ECO:0007669"/>
    <property type="project" value="InterPro"/>
</dbReference>
<dbReference type="AlphaFoldDB" id="A0A7L5AKU4"/>
<dbReference type="FunFam" id="3.40.50.300:FF:000134">
    <property type="entry name" value="Iron-enterobactin ABC transporter ATP-binding protein"/>
    <property type="match status" value="1"/>
</dbReference>
<proteinExistence type="predicted"/>
<keyword evidence="3" id="KW-0067">ATP-binding</keyword>
<evidence type="ECO:0000313" key="6">
    <source>
        <dbReference type="EMBL" id="QHO70702.1"/>
    </source>
</evidence>
<dbReference type="InterPro" id="IPR003439">
    <property type="entry name" value="ABC_transporter-like_ATP-bd"/>
</dbReference>
<dbReference type="KEGG" id="mant:BHD05_14665"/>
<reference evidence="6 7" key="1">
    <citation type="submission" date="2016-09" db="EMBL/GenBank/DDBJ databases">
        <title>Complete genome sequence of microbes from the polar regions.</title>
        <authorList>
            <person name="Liao L."/>
            <person name="Chen B."/>
        </authorList>
    </citation>
    <scope>NUCLEOTIDE SEQUENCE [LARGE SCALE GENOMIC DNA]</scope>
    <source>
        <strain evidence="6 7">ZS314</strain>
    </source>
</reference>
<dbReference type="Proteomes" id="UP000464507">
    <property type="component" value="Chromosome"/>
</dbReference>
<dbReference type="Gene3D" id="3.40.50.300">
    <property type="entry name" value="P-loop containing nucleotide triphosphate hydrolases"/>
    <property type="match status" value="1"/>
</dbReference>